<dbReference type="EMBL" id="LIYD01000005">
    <property type="protein sequence ID" value="KOS04805.1"/>
    <property type="molecule type" value="Genomic_DNA"/>
</dbReference>
<reference evidence="1 2" key="1">
    <citation type="submission" date="2015-08" db="EMBL/GenBank/DDBJ databases">
        <title>Whole genome sequence of Flavobacterium akiainvivens IK-1T, from decaying Wikstroemia oahuensis, an endemic Hawaiian shrub.</title>
        <authorList>
            <person name="Wan X."/>
            <person name="Hou S."/>
            <person name="Saito J."/>
            <person name="Donachie S."/>
        </authorList>
    </citation>
    <scope>NUCLEOTIDE SEQUENCE [LARGE SCALE GENOMIC DNA]</scope>
    <source>
        <strain evidence="1 2">IK-1</strain>
    </source>
</reference>
<keyword evidence="2" id="KW-1185">Reference proteome</keyword>
<dbReference type="RefSeq" id="WP_054405847.1">
    <property type="nucleotide sequence ID" value="NZ_FOYA01000004.1"/>
</dbReference>
<comment type="caution">
    <text evidence="1">The sequence shown here is derived from an EMBL/GenBank/DDBJ whole genome shotgun (WGS) entry which is preliminary data.</text>
</comment>
<accession>A0A0M8M8M0</accession>
<name>A0A0M8M8M0_9FLAO</name>
<evidence type="ECO:0000313" key="1">
    <source>
        <dbReference type="EMBL" id="KOS04805.1"/>
    </source>
</evidence>
<protein>
    <recommendedName>
        <fullName evidence="3">Ppx/GppA phosphatase domain-containing protein</fullName>
    </recommendedName>
</protein>
<proteinExistence type="predicted"/>
<sequence>MAKVFRFHDGGSLEDWQTSASYGQTAINAIKDPSGASARREITSIPSPFARIDLVKTAFENITNSSQLNGTTIFHKMVSDCFDVGEIFFNIDKLQDKVNIIAWDKNKDLEALLQSPNARHRLLGDTLKLYLEQDARAYNFNETEQIYLLNYKAGPRPINIIGGTSPASLFFTPANNLKYVNIPFGTDYVFDDSYQPLYKRDFYYQKFIYGLKKFIPDFSRKFRAVDNYLDASFEMLTAQQKEEINNYTTADFESDFEKLTAGSAGTPVEILGYPLRKKKEAAPKASGFIIGSAKYKGENPPLVLPVDAYAEKTLYTSDYWDRNNKADYIDNRPLKERTLPFDGKKYPYLTISDFLEPYIIRTIYPLQNKKFFDGSFTMASGEIAKGYLLPVKREYFDYFDVDKLTRGMPDGKKAIEIKQMVSGGVAVTLRVPIQDNKYITYERMYYPPANEYQIAEPELPRNRGAVIENQFGLTVYPFLKLAADSNNHYRIALFDRDIQEHNKHNSYSLQFFKNQDNIQAPHKALKQRSEKAVDNIASSYYVLEEGFDYIEIKNNWARGIIIPLFETPVQGTSQFTFAVDFGTTNTHIEYRKDNGNARPFEINREDIQIATLHDTANSETLKSINALRANKLLDVIPHEFVPEIIQKETEISFPQRTAISSKKGTDLSNTVYAFSDFNIPFLYEKHITPRNTDIKTNLKWSGIQTNDGLKVVEAYFENLLLLMRNKVLLNNGDLSLTKLIWLYPSSMTDARRNKIGQSWDKLFKKYFNSAPAPEKLSESVAPFYYFNKKEGIVAGENSVISIDIGGETTDTVIYINDRPELLTSFRFAANSIFGDYTGRSSSINGFVNKYSQIIEEKGLSNWFSFKDIEKSEDIISYLFSIEKSDRLKAEGKDFSFNSLLLNDHDFRIVFILFYSAVIYHIAMLMVAKNIKAPGCITLSGTGSKMVDLAEGNTKLTAIKELTELIFKKVYNLEKSINIDLKKVANPKEISCIGALLVDEKDISVNNVTTFSGTIDHPFSLKYNDITPNLEKQVADGYLEFLNFFFGLNNEFSFKNKLDINPAFLAKYKGFLEEKVLDNIKSGIKEKIKELQGNSNEEIEETLFFYPLKGGLNHLAHKIYSELNNSEA</sequence>
<organism evidence="1 2">
    <name type="scientific">Flavobacterium akiainvivens</name>
    <dbReference type="NCBI Taxonomy" id="1202724"/>
    <lineage>
        <taxon>Bacteria</taxon>
        <taxon>Pseudomonadati</taxon>
        <taxon>Bacteroidota</taxon>
        <taxon>Flavobacteriia</taxon>
        <taxon>Flavobacteriales</taxon>
        <taxon>Flavobacteriaceae</taxon>
        <taxon>Flavobacterium</taxon>
    </lineage>
</organism>
<evidence type="ECO:0008006" key="3">
    <source>
        <dbReference type="Google" id="ProtNLM"/>
    </source>
</evidence>
<dbReference type="STRING" id="1202724.AM493_01160"/>
<dbReference type="AlphaFoldDB" id="A0A0M8M8M0"/>
<dbReference type="PATRIC" id="fig|1202724.3.peg.232"/>
<gene>
    <name evidence="1" type="ORF">AM493_01160</name>
</gene>
<dbReference type="Proteomes" id="UP000037755">
    <property type="component" value="Unassembled WGS sequence"/>
</dbReference>
<evidence type="ECO:0000313" key="2">
    <source>
        <dbReference type="Proteomes" id="UP000037755"/>
    </source>
</evidence>
<dbReference type="OrthoDB" id="1028138at2"/>